<dbReference type="AlphaFoldDB" id="A0A835R9N0"/>
<organism evidence="1 2">
    <name type="scientific">Vanilla planifolia</name>
    <name type="common">Vanilla</name>
    <dbReference type="NCBI Taxonomy" id="51239"/>
    <lineage>
        <taxon>Eukaryota</taxon>
        <taxon>Viridiplantae</taxon>
        <taxon>Streptophyta</taxon>
        <taxon>Embryophyta</taxon>
        <taxon>Tracheophyta</taxon>
        <taxon>Spermatophyta</taxon>
        <taxon>Magnoliopsida</taxon>
        <taxon>Liliopsida</taxon>
        <taxon>Asparagales</taxon>
        <taxon>Orchidaceae</taxon>
        <taxon>Vanilloideae</taxon>
        <taxon>Vanilleae</taxon>
        <taxon>Vanilla</taxon>
    </lineage>
</organism>
<reference evidence="1 2" key="1">
    <citation type="journal article" date="2020" name="Nat. Food">
        <title>A phased Vanilla planifolia genome enables genetic improvement of flavour and production.</title>
        <authorList>
            <person name="Hasing T."/>
            <person name="Tang H."/>
            <person name="Brym M."/>
            <person name="Khazi F."/>
            <person name="Huang T."/>
            <person name="Chambers A.H."/>
        </authorList>
    </citation>
    <scope>NUCLEOTIDE SEQUENCE [LARGE SCALE GENOMIC DNA]</scope>
    <source>
        <tissue evidence="1">Leaf</tissue>
    </source>
</reference>
<evidence type="ECO:0000313" key="2">
    <source>
        <dbReference type="Proteomes" id="UP000639772"/>
    </source>
</evidence>
<evidence type="ECO:0000313" key="1">
    <source>
        <dbReference type="EMBL" id="KAG0482373.1"/>
    </source>
</evidence>
<name>A0A835R9N0_VANPL</name>
<protein>
    <submittedName>
        <fullName evidence="1">Uncharacterized protein</fullName>
    </submittedName>
</protein>
<dbReference type="Gene3D" id="1.20.1310.10">
    <property type="entry name" value="Cullin Repeats"/>
    <property type="match status" value="1"/>
</dbReference>
<gene>
    <name evidence="1" type="ORF">HPP92_010457</name>
</gene>
<dbReference type="Proteomes" id="UP000639772">
    <property type="component" value="Unassembled WGS sequence"/>
</dbReference>
<sequence length="219" mass="24664">MQTNSAVRWSKSTLELGLGKDETDQPGHDQTGMRRATVLVGGAQWLVVGACSRRRLFEIKGKRKAEAFGGLKVDDLSRMYRLFFRIPRGLDPVSQILNKCVNFSFPSRLHVTAEGAALVKQTEDTASNKRFLVVSYGGKRIEINGDVYKGEKNHIEDGSSKEMNPYEDGFHCGDYWSAVARMKAHKIVAEKKDVVGLQEQVVRLLAYISDKDLFAEFYR</sequence>
<proteinExistence type="predicted"/>
<accession>A0A835R9N0</accession>
<comment type="caution">
    <text evidence="1">The sequence shown here is derived from an EMBL/GenBank/DDBJ whole genome shotgun (WGS) entry which is preliminary data.</text>
</comment>
<dbReference type="OrthoDB" id="27073at2759"/>
<dbReference type="EMBL" id="JADCNM010000005">
    <property type="protein sequence ID" value="KAG0482373.1"/>
    <property type="molecule type" value="Genomic_DNA"/>
</dbReference>